<evidence type="ECO:0000256" key="1">
    <source>
        <dbReference type="SAM" id="MobiDB-lite"/>
    </source>
</evidence>
<organism evidence="2 3">
    <name type="scientific">Eumeta variegata</name>
    <name type="common">Bagworm moth</name>
    <name type="synonym">Eumeta japonica</name>
    <dbReference type="NCBI Taxonomy" id="151549"/>
    <lineage>
        <taxon>Eukaryota</taxon>
        <taxon>Metazoa</taxon>
        <taxon>Ecdysozoa</taxon>
        <taxon>Arthropoda</taxon>
        <taxon>Hexapoda</taxon>
        <taxon>Insecta</taxon>
        <taxon>Pterygota</taxon>
        <taxon>Neoptera</taxon>
        <taxon>Endopterygota</taxon>
        <taxon>Lepidoptera</taxon>
        <taxon>Glossata</taxon>
        <taxon>Ditrysia</taxon>
        <taxon>Tineoidea</taxon>
        <taxon>Psychidae</taxon>
        <taxon>Oiketicinae</taxon>
        <taxon>Eumeta</taxon>
    </lineage>
</organism>
<accession>A0A4C1VTE9</accession>
<dbReference type="EMBL" id="BGZK01000417">
    <property type="protein sequence ID" value="GBP42388.1"/>
    <property type="molecule type" value="Genomic_DNA"/>
</dbReference>
<dbReference type="AlphaFoldDB" id="A0A4C1VTE9"/>
<name>A0A4C1VTE9_EUMVA</name>
<gene>
    <name evidence="2" type="ORF">EVAR_30021_1</name>
</gene>
<feature type="region of interest" description="Disordered" evidence="1">
    <location>
        <begin position="24"/>
        <end position="45"/>
    </location>
</feature>
<reference evidence="2 3" key="1">
    <citation type="journal article" date="2019" name="Commun. Biol.">
        <title>The bagworm genome reveals a unique fibroin gene that provides high tensile strength.</title>
        <authorList>
            <person name="Kono N."/>
            <person name="Nakamura H."/>
            <person name="Ohtoshi R."/>
            <person name="Tomita M."/>
            <person name="Numata K."/>
            <person name="Arakawa K."/>
        </authorList>
    </citation>
    <scope>NUCLEOTIDE SEQUENCE [LARGE SCALE GENOMIC DNA]</scope>
</reference>
<proteinExistence type="predicted"/>
<keyword evidence="3" id="KW-1185">Reference proteome</keyword>
<comment type="caution">
    <text evidence="2">The sequence shown here is derived from an EMBL/GenBank/DDBJ whole genome shotgun (WGS) entry which is preliminary data.</text>
</comment>
<protein>
    <submittedName>
        <fullName evidence="2">Uncharacterized protein</fullName>
    </submittedName>
</protein>
<evidence type="ECO:0000313" key="2">
    <source>
        <dbReference type="EMBL" id="GBP42388.1"/>
    </source>
</evidence>
<dbReference type="Proteomes" id="UP000299102">
    <property type="component" value="Unassembled WGS sequence"/>
</dbReference>
<evidence type="ECO:0000313" key="3">
    <source>
        <dbReference type="Proteomes" id="UP000299102"/>
    </source>
</evidence>
<sequence length="96" mass="10704">MALMWEHDRSRVVCYHVGLITGHSGQKNEPYDAAAPPAQPSFHNDKRTLRNRLKGIRYALYAIEIASLGPLPQAVRTGPSSFAQGCCHRCDKKVEN</sequence>